<comment type="caution">
    <text evidence="1">The sequence shown here is derived from an EMBL/GenBank/DDBJ whole genome shotgun (WGS) entry which is preliminary data.</text>
</comment>
<sequence>MLLCHEHWVQHMTDTGHFVLSPELDFHATRIQPASEILAKSREKEEIGEPNPVADLVLETLQQAPALRYKGWNRVKDTLSNIPPSKRTTELVGLLCSALQGEMVYWQRLQKIEQSISLASLRSLSTTAAIFPVMVLTGLEVKPDETGTNVTTGFPEIEEDYLALDDILVQLQRLETFDPDDQANQMGVQRFREVLGRLMARVRPGELFAAMAGHLAQLVRDAAPDDNFDFNDPDQVLADCAVYL</sequence>
<proteinExistence type="predicted"/>
<dbReference type="EMBL" id="JPDN02000009">
    <property type="protein sequence ID" value="PON27779.1"/>
    <property type="molecule type" value="Genomic_DNA"/>
</dbReference>
<evidence type="ECO:0000313" key="2">
    <source>
        <dbReference type="Proteomes" id="UP000054821"/>
    </source>
</evidence>
<dbReference type="RefSeq" id="XP_018658254.1">
    <property type="nucleotide sequence ID" value="XM_018808473.1"/>
</dbReference>
<name>A0A2P4ZU15_9HYPO</name>
<dbReference type="GeneID" id="29988556"/>
<protein>
    <submittedName>
        <fullName evidence="1">Uncharacterized protein</fullName>
    </submittedName>
</protein>
<evidence type="ECO:0000313" key="1">
    <source>
        <dbReference type="EMBL" id="PON27779.1"/>
    </source>
</evidence>
<reference evidence="1 2" key="1">
    <citation type="journal article" date="2016" name="Genome Announc.">
        <title>Draft Whole-Genome Sequence of Trichoderma gamsii T6085, a Promising Biocontrol Agent of Fusarium Head Blight on Wheat.</title>
        <authorList>
            <person name="Baroncelli R."/>
            <person name="Zapparata A."/>
            <person name="Piaggeschi G."/>
            <person name="Sarrocco S."/>
            <person name="Vannacci G."/>
        </authorList>
    </citation>
    <scope>NUCLEOTIDE SEQUENCE [LARGE SCALE GENOMIC DNA]</scope>
    <source>
        <strain evidence="1 2">T6085</strain>
    </source>
</reference>
<dbReference type="Proteomes" id="UP000054821">
    <property type="component" value="Unassembled WGS sequence"/>
</dbReference>
<accession>A0A2P4ZU15</accession>
<dbReference type="AlphaFoldDB" id="A0A2P4ZU15"/>
<keyword evidence="2" id="KW-1185">Reference proteome</keyword>
<gene>
    <name evidence="1" type="ORF">TGAM01_v203546</name>
</gene>
<organism evidence="1 2">
    <name type="scientific">Trichoderma gamsii</name>
    <dbReference type="NCBI Taxonomy" id="398673"/>
    <lineage>
        <taxon>Eukaryota</taxon>
        <taxon>Fungi</taxon>
        <taxon>Dikarya</taxon>
        <taxon>Ascomycota</taxon>
        <taxon>Pezizomycotina</taxon>
        <taxon>Sordariomycetes</taxon>
        <taxon>Hypocreomycetidae</taxon>
        <taxon>Hypocreales</taxon>
        <taxon>Hypocreaceae</taxon>
        <taxon>Trichoderma</taxon>
    </lineage>
</organism>